<feature type="region of interest" description="Disordered" evidence="8">
    <location>
        <begin position="1"/>
        <end position="28"/>
    </location>
</feature>
<organism evidence="11 12">
    <name type="scientific">Hesseltinella vesiculosa</name>
    <dbReference type="NCBI Taxonomy" id="101127"/>
    <lineage>
        <taxon>Eukaryota</taxon>
        <taxon>Fungi</taxon>
        <taxon>Fungi incertae sedis</taxon>
        <taxon>Mucoromycota</taxon>
        <taxon>Mucoromycotina</taxon>
        <taxon>Mucoromycetes</taxon>
        <taxon>Mucorales</taxon>
        <taxon>Cunninghamellaceae</taxon>
        <taxon>Hesseltinella</taxon>
    </lineage>
</organism>
<reference evidence="11 12" key="1">
    <citation type="submission" date="2016-07" db="EMBL/GenBank/DDBJ databases">
        <title>Pervasive Adenine N6-methylation of Active Genes in Fungi.</title>
        <authorList>
            <consortium name="DOE Joint Genome Institute"/>
            <person name="Mondo S.J."/>
            <person name="Dannebaum R.O."/>
            <person name="Kuo R.C."/>
            <person name="Labutti K."/>
            <person name="Haridas S."/>
            <person name="Kuo A."/>
            <person name="Salamov A."/>
            <person name="Ahrendt S.R."/>
            <person name="Lipzen A."/>
            <person name="Sullivan W."/>
            <person name="Andreopoulos W.B."/>
            <person name="Clum A."/>
            <person name="Lindquist E."/>
            <person name="Daum C."/>
            <person name="Ramamoorthy G.K."/>
            <person name="Gryganskyi A."/>
            <person name="Culley D."/>
            <person name="Magnuson J.K."/>
            <person name="James T.Y."/>
            <person name="O'Malley M.A."/>
            <person name="Stajich J.E."/>
            <person name="Spatafora J.W."/>
            <person name="Visel A."/>
            <person name="Grigoriev I.V."/>
        </authorList>
    </citation>
    <scope>NUCLEOTIDE SEQUENCE [LARGE SCALE GENOMIC DNA]</scope>
    <source>
        <strain evidence="11 12">NRRL 3301</strain>
    </source>
</reference>
<evidence type="ECO:0000256" key="5">
    <source>
        <dbReference type="ARBA" id="ARBA00022970"/>
    </source>
</evidence>
<comment type="caution">
    <text evidence="11">The sequence shown here is derived from an EMBL/GenBank/DDBJ whole genome shotgun (WGS) entry which is preliminary data.</text>
</comment>
<dbReference type="AlphaFoldDB" id="A0A1X2GHM1"/>
<keyword evidence="7 9" id="KW-0472">Membrane</keyword>
<accession>A0A1X2GHM1</accession>
<evidence type="ECO:0000256" key="3">
    <source>
        <dbReference type="ARBA" id="ARBA00022448"/>
    </source>
</evidence>
<evidence type="ECO:0000259" key="10">
    <source>
        <dbReference type="Pfam" id="PF01490"/>
    </source>
</evidence>
<feature type="region of interest" description="Disordered" evidence="8">
    <location>
        <begin position="80"/>
        <end position="101"/>
    </location>
</feature>
<protein>
    <recommendedName>
        <fullName evidence="10">Amino acid transporter transmembrane domain-containing protein</fullName>
    </recommendedName>
</protein>
<keyword evidence="12" id="KW-1185">Reference proteome</keyword>
<evidence type="ECO:0000256" key="4">
    <source>
        <dbReference type="ARBA" id="ARBA00022692"/>
    </source>
</evidence>
<keyword evidence="5" id="KW-0029">Amino-acid transport</keyword>
<evidence type="ECO:0000256" key="1">
    <source>
        <dbReference type="ARBA" id="ARBA00004141"/>
    </source>
</evidence>
<feature type="transmembrane region" description="Helical" evidence="9">
    <location>
        <begin position="264"/>
        <end position="280"/>
    </location>
</feature>
<dbReference type="GO" id="GO:0005774">
    <property type="term" value="C:vacuolar membrane"/>
    <property type="evidence" value="ECO:0007669"/>
    <property type="project" value="TreeGrafter"/>
</dbReference>
<feature type="transmembrane region" description="Helical" evidence="9">
    <location>
        <begin position="156"/>
        <end position="174"/>
    </location>
</feature>
<name>A0A1X2GHM1_9FUNG</name>
<dbReference type="Proteomes" id="UP000242146">
    <property type="component" value="Unassembled WGS sequence"/>
</dbReference>
<evidence type="ECO:0000256" key="7">
    <source>
        <dbReference type="ARBA" id="ARBA00023136"/>
    </source>
</evidence>
<dbReference type="GO" id="GO:0015179">
    <property type="term" value="F:L-amino acid transmembrane transporter activity"/>
    <property type="evidence" value="ECO:0007669"/>
    <property type="project" value="TreeGrafter"/>
</dbReference>
<evidence type="ECO:0000256" key="2">
    <source>
        <dbReference type="ARBA" id="ARBA00008066"/>
    </source>
</evidence>
<feature type="transmembrane region" description="Helical" evidence="9">
    <location>
        <begin position="410"/>
        <end position="430"/>
    </location>
</feature>
<evidence type="ECO:0000256" key="9">
    <source>
        <dbReference type="SAM" id="Phobius"/>
    </source>
</evidence>
<feature type="transmembrane region" description="Helical" evidence="9">
    <location>
        <begin position="287"/>
        <end position="305"/>
    </location>
</feature>
<feature type="compositionally biased region" description="Basic and acidic residues" evidence="8">
    <location>
        <begin position="91"/>
        <end position="101"/>
    </location>
</feature>
<feature type="transmembrane region" description="Helical" evidence="9">
    <location>
        <begin position="524"/>
        <end position="547"/>
    </location>
</feature>
<feature type="transmembrane region" description="Helical" evidence="9">
    <location>
        <begin position="372"/>
        <end position="390"/>
    </location>
</feature>
<dbReference type="PANTHER" id="PTHR22950">
    <property type="entry name" value="AMINO ACID TRANSPORTER"/>
    <property type="match status" value="1"/>
</dbReference>
<keyword evidence="4 9" id="KW-0812">Transmembrane</keyword>
<feature type="transmembrane region" description="Helical" evidence="9">
    <location>
        <begin position="231"/>
        <end position="252"/>
    </location>
</feature>
<feature type="transmembrane region" description="Helical" evidence="9">
    <location>
        <begin position="460"/>
        <end position="484"/>
    </location>
</feature>
<dbReference type="EMBL" id="MCGT01000014">
    <property type="protein sequence ID" value="ORX54011.1"/>
    <property type="molecule type" value="Genomic_DNA"/>
</dbReference>
<evidence type="ECO:0000313" key="12">
    <source>
        <dbReference type="Proteomes" id="UP000242146"/>
    </source>
</evidence>
<keyword evidence="6 9" id="KW-1133">Transmembrane helix</keyword>
<gene>
    <name evidence="11" type="ORF">DM01DRAFT_1383410</name>
</gene>
<evidence type="ECO:0000256" key="6">
    <source>
        <dbReference type="ARBA" id="ARBA00022989"/>
    </source>
</evidence>
<dbReference type="InterPro" id="IPR013057">
    <property type="entry name" value="AA_transpt_TM"/>
</dbReference>
<feature type="compositionally biased region" description="Polar residues" evidence="8">
    <location>
        <begin position="1"/>
        <end position="10"/>
    </location>
</feature>
<evidence type="ECO:0000313" key="11">
    <source>
        <dbReference type="EMBL" id="ORX54011.1"/>
    </source>
</evidence>
<proteinExistence type="inferred from homology"/>
<dbReference type="STRING" id="101127.A0A1X2GHM1"/>
<sequence length="549" mass="59784">MQRAPTNSHPSYLATYGSTGDGPVETPRSENTTFDFLGLSNSITTDSYHTVGPSSLRNFAGSYARTSALYMADNLSVLSRHSTSQPTNDTSSKDWHDPSRLEDGKSRALETESLMSSDGLSFFPVLSRHTTVGSMIFRDEFTPAGASPRSSVAQSVFNSVNVLVGISALALPLAMRYSGWVAGMVIFGFCTVSTNYAAKVLARCLDVAPAEANQTYGDMGAAAFGERGRNIISSVFMLELITVGVAIIILLSDGLQTCFDMSQTMARFISFIVLTPTLFLPISKLAYTSLIGVISSTCLIVLVTYDGFSKKSQPGSLWDPMPTDLWPTATLSTLPLSFGLFMAIYSGAAVFPSIYRDMAQPKQFGKVVDITYLFTFALYLAISFSGYLMFGRTTMQEITENLAATPGYTVWINQGASYIILLMPIAKYGLMLNPITVSFEIWLQGRCQSAGGDKDIKTPWYYTPVTILGRIILSAITLAIAIVIPGFDHVIALLGSLFSYGISVIFPVICYIKLYRDSMTFTELCLNCSLLLICFVLSFLGTVWSFIPV</sequence>
<comment type="similarity">
    <text evidence="2">Belongs to the amino acid/polyamine transporter 2 family.</text>
</comment>
<evidence type="ECO:0000256" key="8">
    <source>
        <dbReference type="SAM" id="MobiDB-lite"/>
    </source>
</evidence>
<feature type="transmembrane region" description="Helical" evidence="9">
    <location>
        <begin position="325"/>
        <end position="351"/>
    </location>
</feature>
<feature type="compositionally biased region" description="Polar residues" evidence="8">
    <location>
        <begin position="80"/>
        <end position="90"/>
    </location>
</feature>
<feature type="transmembrane region" description="Helical" evidence="9">
    <location>
        <begin position="180"/>
        <end position="198"/>
    </location>
</feature>
<dbReference type="Pfam" id="PF01490">
    <property type="entry name" value="Aa_trans"/>
    <property type="match status" value="1"/>
</dbReference>
<keyword evidence="3" id="KW-0813">Transport</keyword>
<feature type="domain" description="Amino acid transporter transmembrane" evidence="10">
    <location>
        <begin position="149"/>
        <end position="547"/>
    </location>
</feature>
<feature type="transmembrane region" description="Helical" evidence="9">
    <location>
        <begin position="490"/>
        <end position="512"/>
    </location>
</feature>
<dbReference type="PANTHER" id="PTHR22950:SF692">
    <property type="entry name" value="TRANSMEMBRANE AMINO ACID TRANSPORTER FAMILY PROTEIN"/>
    <property type="match status" value="1"/>
</dbReference>
<comment type="subcellular location">
    <subcellularLocation>
        <location evidence="1">Membrane</location>
        <topology evidence="1">Multi-pass membrane protein</topology>
    </subcellularLocation>
</comment>
<dbReference type="OrthoDB" id="655540at2759"/>